<name>A0A1R3RM52_ASPC5</name>
<accession>A0A1R3RM52</accession>
<dbReference type="VEuPathDB" id="FungiDB:ASPCADRAFT_6081"/>
<dbReference type="Proteomes" id="UP000188318">
    <property type="component" value="Unassembled WGS sequence"/>
</dbReference>
<dbReference type="OrthoDB" id="4664297at2759"/>
<protein>
    <submittedName>
        <fullName evidence="1">Uncharacterized protein</fullName>
    </submittedName>
</protein>
<gene>
    <name evidence="1" type="ORF">ASPCADRAFT_6081</name>
</gene>
<dbReference type="AlphaFoldDB" id="A0A1R3RM52"/>
<dbReference type="Gene3D" id="2.60.40.2970">
    <property type="match status" value="1"/>
</dbReference>
<evidence type="ECO:0000313" key="2">
    <source>
        <dbReference type="Proteomes" id="UP000188318"/>
    </source>
</evidence>
<reference evidence="2" key="1">
    <citation type="journal article" date="2017" name="Genome Biol.">
        <title>Comparative genomics reveals high biological diversity and specific adaptations in the industrially and medically important fungal genus Aspergillus.</title>
        <authorList>
            <person name="de Vries R.P."/>
            <person name="Riley R."/>
            <person name="Wiebenga A."/>
            <person name="Aguilar-Osorio G."/>
            <person name="Amillis S."/>
            <person name="Uchima C.A."/>
            <person name="Anderluh G."/>
            <person name="Asadollahi M."/>
            <person name="Askin M."/>
            <person name="Barry K."/>
            <person name="Battaglia E."/>
            <person name="Bayram O."/>
            <person name="Benocci T."/>
            <person name="Braus-Stromeyer S.A."/>
            <person name="Caldana C."/>
            <person name="Canovas D."/>
            <person name="Cerqueira G.C."/>
            <person name="Chen F."/>
            <person name="Chen W."/>
            <person name="Choi C."/>
            <person name="Clum A."/>
            <person name="Dos Santos R.A."/>
            <person name="Damasio A.R."/>
            <person name="Diallinas G."/>
            <person name="Emri T."/>
            <person name="Fekete E."/>
            <person name="Flipphi M."/>
            <person name="Freyberg S."/>
            <person name="Gallo A."/>
            <person name="Gournas C."/>
            <person name="Habgood R."/>
            <person name="Hainaut M."/>
            <person name="Harispe M.L."/>
            <person name="Henrissat B."/>
            <person name="Hilden K.S."/>
            <person name="Hope R."/>
            <person name="Hossain A."/>
            <person name="Karabika E."/>
            <person name="Karaffa L."/>
            <person name="Karanyi Z."/>
            <person name="Krasevec N."/>
            <person name="Kuo A."/>
            <person name="Kusch H."/>
            <person name="LaButti K."/>
            <person name="Lagendijk E.L."/>
            <person name="Lapidus A."/>
            <person name="Levasseur A."/>
            <person name="Lindquist E."/>
            <person name="Lipzen A."/>
            <person name="Logrieco A.F."/>
            <person name="MacCabe A."/>
            <person name="Maekelae M.R."/>
            <person name="Malavazi I."/>
            <person name="Melin P."/>
            <person name="Meyer V."/>
            <person name="Mielnichuk N."/>
            <person name="Miskei M."/>
            <person name="Molnar A.P."/>
            <person name="Mule G."/>
            <person name="Ngan C.Y."/>
            <person name="Orejas M."/>
            <person name="Orosz E."/>
            <person name="Ouedraogo J.P."/>
            <person name="Overkamp K.M."/>
            <person name="Park H.-S."/>
            <person name="Perrone G."/>
            <person name="Piumi F."/>
            <person name="Punt P.J."/>
            <person name="Ram A.F."/>
            <person name="Ramon A."/>
            <person name="Rauscher S."/>
            <person name="Record E."/>
            <person name="Riano-Pachon D.M."/>
            <person name="Robert V."/>
            <person name="Roehrig J."/>
            <person name="Ruller R."/>
            <person name="Salamov A."/>
            <person name="Salih N.S."/>
            <person name="Samson R.A."/>
            <person name="Sandor E."/>
            <person name="Sanguinetti M."/>
            <person name="Schuetze T."/>
            <person name="Sepcic K."/>
            <person name="Shelest E."/>
            <person name="Sherlock G."/>
            <person name="Sophianopoulou V."/>
            <person name="Squina F.M."/>
            <person name="Sun H."/>
            <person name="Susca A."/>
            <person name="Todd R.B."/>
            <person name="Tsang A."/>
            <person name="Unkles S.E."/>
            <person name="van de Wiele N."/>
            <person name="van Rossen-Uffink D."/>
            <person name="Oliveira J.V."/>
            <person name="Vesth T.C."/>
            <person name="Visser J."/>
            <person name="Yu J.-H."/>
            <person name="Zhou M."/>
            <person name="Andersen M.R."/>
            <person name="Archer D.B."/>
            <person name="Baker S.E."/>
            <person name="Benoit I."/>
            <person name="Brakhage A.A."/>
            <person name="Braus G.H."/>
            <person name="Fischer R."/>
            <person name="Frisvad J.C."/>
            <person name="Goldman G.H."/>
            <person name="Houbraken J."/>
            <person name="Oakley B."/>
            <person name="Pocsi I."/>
            <person name="Scazzocchio C."/>
            <person name="Seiboth B."/>
            <person name="vanKuyk P.A."/>
            <person name="Wortman J."/>
            <person name="Dyer P.S."/>
            <person name="Grigoriev I.V."/>
        </authorList>
    </citation>
    <scope>NUCLEOTIDE SEQUENCE [LARGE SCALE GENOMIC DNA]</scope>
    <source>
        <strain evidence="2">ITEM 5010</strain>
    </source>
</reference>
<evidence type="ECO:0000313" key="1">
    <source>
        <dbReference type="EMBL" id="OOF95562.1"/>
    </source>
</evidence>
<dbReference type="OMA" id="QAKGIWH"/>
<proteinExistence type="predicted"/>
<organism evidence="1 2">
    <name type="scientific">Aspergillus carbonarius (strain ITEM 5010)</name>
    <dbReference type="NCBI Taxonomy" id="602072"/>
    <lineage>
        <taxon>Eukaryota</taxon>
        <taxon>Fungi</taxon>
        <taxon>Dikarya</taxon>
        <taxon>Ascomycota</taxon>
        <taxon>Pezizomycotina</taxon>
        <taxon>Eurotiomycetes</taxon>
        <taxon>Eurotiomycetidae</taxon>
        <taxon>Eurotiales</taxon>
        <taxon>Aspergillaceae</taxon>
        <taxon>Aspergillus</taxon>
        <taxon>Aspergillus subgen. Circumdati</taxon>
    </lineage>
</organism>
<keyword evidence="2" id="KW-1185">Reference proteome</keyword>
<sequence>MTASSLQIHLDPNLTATDYVTIKVTIHNTSDTPITFLNWSTPMDPNADILGVFEIRDTDTGIILPLPTIEMSRRGPPFIDDLTEVPATSSIEAHVDLPRVPLLHGHRYAIQARGTWHALWKGPIERVTNHHLENLIEAERGEFESEVGLLVLE</sequence>
<dbReference type="EMBL" id="KV907500">
    <property type="protein sequence ID" value="OOF95562.1"/>
    <property type="molecule type" value="Genomic_DNA"/>
</dbReference>